<dbReference type="Proteomes" id="UP000244906">
    <property type="component" value="Unassembled WGS sequence"/>
</dbReference>
<dbReference type="InterPro" id="IPR034706">
    <property type="entry name" value="CpoB"/>
</dbReference>
<dbReference type="SUPFAM" id="SSF48452">
    <property type="entry name" value="TPR-like"/>
    <property type="match status" value="1"/>
</dbReference>
<dbReference type="SMART" id="SM00028">
    <property type="entry name" value="TPR"/>
    <property type="match status" value="2"/>
</dbReference>
<accession>A0A2V1H181</accession>
<reference evidence="5 6" key="1">
    <citation type="submission" date="2018-04" db="EMBL/GenBank/DDBJ databases">
        <title>Thalassorhabdus spongiae gen. nov., sp. nov., isolated from a marine sponge in South-West Iceland.</title>
        <authorList>
            <person name="Knobloch S."/>
            <person name="Daussin A."/>
            <person name="Johannsson R."/>
            <person name="Marteinsson V.T."/>
        </authorList>
    </citation>
    <scope>NUCLEOTIDE SEQUENCE [LARGE SCALE GENOMIC DNA]</scope>
    <source>
        <strain evidence="5 6">Hp12</strain>
    </source>
</reference>
<dbReference type="HAMAP" id="MF_02066">
    <property type="entry name" value="CpoB"/>
    <property type="match status" value="1"/>
</dbReference>
<dbReference type="RefSeq" id="WP_116686777.1">
    <property type="nucleotide sequence ID" value="NZ_CAWNYD010000003.1"/>
</dbReference>
<keyword evidence="2" id="KW-0175">Coiled coil</keyword>
<dbReference type="AlphaFoldDB" id="A0A2V1H181"/>
<dbReference type="GO" id="GO:0043093">
    <property type="term" value="P:FtsZ-dependent cytokinesis"/>
    <property type="evidence" value="ECO:0007669"/>
    <property type="project" value="UniProtKB-UniRule"/>
</dbReference>
<dbReference type="GO" id="GO:0070206">
    <property type="term" value="P:protein trimerization"/>
    <property type="evidence" value="ECO:0007669"/>
    <property type="project" value="InterPro"/>
</dbReference>
<dbReference type="InterPro" id="IPR032519">
    <property type="entry name" value="YbgF_tri"/>
</dbReference>
<organism evidence="5 6">
    <name type="scientific">Pelagibaculum spongiae</name>
    <dbReference type="NCBI Taxonomy" id="2080658"/>
    <lineage>
        <taxon>Bacteria</taxon>
        <taxon>Pseudomonadati</taxon>
        <taxon>Pseudomonadota</taxon>
        <taxon>Gammaproteobacteria</taxon>
        <taxon>Oceanospirillales</taxon>
        <taxon>Pelagibaculum</taxon>
    </lineage>
</organism>
<name>A0A2V1H181_9GAMM</name>
<evidence type="ECO:0000256" key="2">
    <source>
        <dbReference type="HAMAP-Rule" id="MF_02066"/>
    </source>
</evidence>
<comment type="function">
    <text evidence="2">Mediates coordination of peptidoglycan synthesis and outer membrane constriction during cell division.</text>
</comment>
<dbReference type="InterPro" id="IPR019734">
    <property type="entry name" value="TPR_rpt"/>
</dbReference>
<dbReference type="GO" id="GO:0030288">
    <property type="term" value="C:outer membrane-bounded periplasmic space"/>
    <property type="evidence" value="ECO:0007669"/>
    <property type="project" value="UniProtKB-UniRule"/>
</dbReference>
<feature type="chain" id="PRO_5021518563" description="Cell division coordinator CpoB" evidence="2">
    <location>
        <begin position="20"/>
        <end position="309"/>
    </location>
</feature>
<dbReference type="EMBL" id="QDDL01000003">
    <property type="protein sequence ID" value="PVZ69440.1"/>
    <property type="molecule type" value="Genomic_DNA"/>
</dbReference>
<protein>
    <recommendedName>
        <fullName evidence="2">Cell division coordinator CpoB</fullName>
    </recommendedName>
</protein>
<keyword evidence="2" id="KW-0574">Periplasm</keyword>
<dbReference type="NCBIfam" id="TIGR02795">
    <property type="entry name" value="tol_pal_ybgF"/>
    <property type="match status" value="1"/>
</dbReference>
<dbReference type="InterPro" id="IPR011990">
    <property type="entry name" value="TPR-like_helical_dom_sf"/>
</dbReference>
<feature type="domain" description="YbgF trimerisation" evidence="4">
    <location>
        <begin position="73"/>
        <end position="141"/>
    </location>
</feature>
<comment type="caution">
    <text evidence="5">The sequence shown here is derived from an EMBL/GenBank/DDBJ whole genome shotgun (WGS) entry which is preliminary data.</text>
</comment>
<dbReference type="InterPro" id="IPR039565">
    <property type="entry name" value="BamD-like"/>
</dbReference>
<keyword evidence="1 2" id="KW-0732">Signal</keyword>
<dbReference type="OrthoDB" id="9768142at2"/>
<evidence type="ECO:0000313" key="6">
    <source>
        <dbReference type="Proteomes" id="UP000244906"/>
    </source>
</evidence>
<feature type="domain" description="Outer membrane lipoprotein BamD-like" evidence="3">
    <location>
        <begin position="187"/>
        <end position="307"/>
    </location>
</feature>
<keyword evidence="6" id="KW-1185">Reference proteome</keyword>
<dbReference type="Gene3D" id="1.20.5.110">
    <property type="match status" value="1"/>
</dbReference>
<feature type="signal peptide" evidence="2">
    <location>
        <begin position="1"/>
        <end position="19"/>
    </location>
</feature>
<dbReference type="InterPro" id="IPR014162">
    <property type="entry name" value="CpoB_C"/>
</dbReference>
<evidence type="ECO:0000259" key="4">
    <source>
        <dbReference type="Pfam" id="PF16331"/>
    </source>
</evidence>
<sequence precursor="true">MNRALLPLVLLVASSSLLAQQNYPTPPSGKGFPIYPDGKVIQSGSQSSANRTEVTPPVQAAVPVRQPVVVLTLEDRIGNVERQLQARGQLDLLRQVSAIRNEVSQLQGALDEQQYKVQRLEQRQRDLFKDLDQRLTQLRGQVSGGHVATSSGTLSPVEIPSTAVSPLAPIANPIATIVSPSVAATGDRAAYDKAYQLVNDGKYGEALSALDSYLQQFPLGEFRANAYYWQGQIFYLNRQLSEAEVAYQSVLTQHADHPKAADSMLKLAIVKIDLKQTDQAAKLFNQVVARYPESSAARLAKQHLRKLPR</sequence>
<comment type="subcellular location">
    <subcellularLocation>
        <location evidence="2">Periplasm</location>
    </subcellularLocation>
</comment>
<comment type="similarity">
    <text evidence="2">Belongs to the CpoB family.</text>
</comment>
<evidence type="ECO:0000256" key="1">
    <source>
        <dbReference type="ARBA" id="ARBA00022729"/>
    </source>
</evidence>
<keyword evidence="2" id="KW-0131">Cell cycle</keyword>
<dbReference type="Gene3D" id="1.25.40.10">
    <property type="entry name" value="Tetratricopeptide repeat domain"/>
    <property type="match status" value="1"/>
</dbReference>
<keyword evidence="2" id="KW-0132">Cell division</keyword>
<evidence type="ECO:0000259" key="3">
    <source>
        <dbReference type="Pfam" id="PF13525"/>
    </source>
</evidence>
<feature type="coiled-coil region" evidence="2">
    <location>
        <begin position="103"/>
        <end position="130"/>
    </location>
</feature>
<evidence type="ECO:0000313" key="5">
    <source>
        <dbReference type="EMBL" id="PVZ69440.1"/>
    </source>
</evidence>
<gene>
    <name evidence="5" type="primary">ygbF</name>
    <name evidence="2" type="synonym">cpoB</name>
    <name evidence="5" type="ORF">DC094_08870</name>
</gene>
<proteinExistence type="inferred from homology"/>
<dbReference type="Pfam" id="PF13525">
    <property type="entry name" value="YfiO"/>
    <property type="match status" value="1"/>
</dbReference>
<dbReference type="Pfam" id="PF16331">
    <property type="entry name" value="TolA_bind_tri"/>
    <property type="match status" value="1"/>
</dbReference>